<name>A0A6M4A149_9BURK</name>
<dbReference type="EMBL" id="CP008956">
    <property type="protein sequence ID" value="QJQ03412.1"/>
    <property type="molecule type" value="Genomic_DNA"/>
</dbReference>
<evidence type="ECO:0000313" key="2">
    <source>
        <dbReference type="EMBL" id="QJQ03412.1"/>
    </source>
</evidence>
<proteinExistence type="predicted"/>
<accession>A0A6M4A149</accession>
<sequence length="201" mass="22492">MHLGQRNSCVSTEVYDSPKISKYKVIVSENFVSWVNLAARVVRVVLARKDITYGELVKGLEQYGHSESEKSLASRVATGRVRVSLLLQILHVSGVELPALWKPSSTNTKNWEKHAQSVIAAEMAFSRYVDRDEVIRKLVSLGAGFTEKTLDGYIKGGTLFLPVFLRLLFILRSPSLEMFLDYSDVVEAATMDVQSGNEHQD</sequence>
<evidence type="ECO:0000313" key="3">
    <source>
        <dbReference type="Proteomes" id="UP000501648"/>
    </source>
</evidence>
<dbReference type="Pfam" id="PF20075">
    <property type="entry name" value="DUF6471"/>
    <property type="match status" value="1"/>
</dbReference>
<gene>
    <name evidence="2" type="ORF">C798_25205</name>
</gene>
<organism evidence="2 3">
    <name type="scientific">Herbaspirillum rubrisubalbicans Os34</name>
    <dbReference type="NCBI Taxonomy" id="1235827"/>
    <lineage>
        <taxon>Bacteria</taxon>
        <taxon>Pseudomonadati</taxon>
        <taxon>Pseudomonadota</taxon>
        <taxon>Betaproteobacteria</taxon>
        <taxon>Burkholderiales</taxon>
        <taxon>Oxalobacteraceae</taxon>
        <taxon>Herbaspirillum</taxon>
    </lineage>
</organism>
<feature type="domain" description="DUF6471" evidence="1">
    <location>
        <begin position="34"/>
        <end position="96"/>
    </location>
</feature>
<dbReference type="InterPro" id="IPR045526">
    <property type="entry name" value="DUF6471"/>
</dbReference>
<dbReference type="AlphaFoldDB" id="A0A6M4A149"/>
<dbReference type="Proteomes" id="UP000501648">
    <property type="component" value="Chromosome"/>
</dbReference>
<reference evidence="2 3" key="1">
    <citation type="journal article" date="2012" name="J. Bacteriol.">
        <title>Genome sequence of the pathogenic Herbaspirillum seropedicae strain Os34, isolated from rice roots.</title>
        <authorList>
            <person name="Ye W."/>
            <person name="Ye S."/>
            <person name="Liu J."/>
            <person name="Chang S."/>
            <person name="Chen M."/>
            <person name="Zhu B."/>
            <person name="Guo L."/>
            <person name="An Q."/>
        </authorList>
    </citation>
    <scope>NUCLEOTIDE SEQUENCE [LARGE SCALE GENOMIC DNA]</scope>
    <source>
        <strain evidence="2 3">Os34</strain>
    </source>
</reference>
<protein>
    <recommendedName>
        <fullName evidence="1">DUF6471 domain-containing protein</fullName>
    </recommendedName>
</protein>
<evidence type="ECO:0000259" key="1">
    <source>
        <dbReference type="Pfam" id="PF20075"/>
    </source>
</evidence>